<feature type="signal peptide" evidence="5">
    <location>
        <begin position="1"/>
        <end position="22"/>
    </location>
</feature>
<accession>A0A437RB11</accession>
<dbReference type="InterPro" id="IPR036388">
    <property type="entry name" value="WH-like_DNA-bd_sf"/>
</dbReference>
<dbReference type="Gene3D" id="1.10.10.10">
    <property type="entry name" value="Winged helix-like DNA-binding domain superfamily/Winged helix DNA-binding domain"/>
    <property type="match status" value="1"/>
</dbReference>
<dbReference type="InterPro" id="IPR000847">
    <property type="entry name" value="LysR_HTH_N"/>
</dbReference>
<dbReference type="PANTHER" id="PTHR30419">
    <property type="entry name" value="HTH-TYPE TRANSCRIPTIONAL REGULATOR YBHD"/>
    <property type="match status" value="1"/>
</dbReference>
<dbReference type="SUPFAM" id="SSF53850">
    <property type="entry name" value="Periplasmic binding protein-like II"/>
    <property type="match status" value="1"/>
</dbReference>
<keyword evidence="4" id="KW-0804">Transcription</keyword>
<organism evidence="7 8">
    <name type="scientific">Rubrivivax rivuli</name>
    <dbReference type="NCBI Taxonomy" id="1862385"/>
    <lineage>
        <taxon>Bacteria</taxon>
        <taxon>Pseudomonadati</taxon>
        <taxon>Pseudomonadota</taxon>
        <taxon>Betaproteobacteria</taxon>
        <taxon>Burkholderiales</taxon>
        <taxon>Sphaerotilaceae</taxon>
        <taxon>Rubrivivax</taxon>
    </lineage>
</organism>
<keyword evidence="2" id="KW-0805">Transcription regulation</keyword>
<dbReference type="GO" id="GO:0005829">
    <property type="term" value="C:cytosol"/>
    <property type="evidence" value="ECO:0007669"/>
    <property type="project" value="TreeGrafter"/>
</dbReference>
<keyword evidence="8" id="KW-1185">Reference proteome</keyword>
<dbReference type="EMBL" id="SACR01000006">
    <property type="protein sequence ID" value="RVU43959.1"/>
    <property type="molecule type" value="Genomic_DNA"/>
</dbReference>
<dbReference type="CDD" id="cd08419">
    <property type="entry name" value="PBP2_CbbR_RubisCO_like"/>
    <property type="match status" value="1"/>
</dbReference>
<evidence type="ECO:0000256" key="2">
    <source>
        <dbReference type="ARBA" id="ARBA00023015"/>
    </source>
</evidence>
<evidence type="ECO:0000256" key="5">
    <source>
        <dbReference type="SAM" id="SignalP"/>
    </source>
</evidence>
<dbReference type="InterPro" id="IPR036390">
    <property type="entry name" value="WH_DNA-bd_sf"/>
</dbReference>
<protein>
    <submittedName>
        <fullName evidence="7">LysR family transcriptional regulator</fullName>
    </submittedName>
</protein>
<comment type="similarity">
    <text evidence="1">Belongs to the LysR transcriptional regulatory family.</text>
</comment>
<dbReference type="Pfam" id="PF03466">
    <property type="entry name" value="LysR_substrate"/>
    <property type="match status" value="1"/>
</dbReference>
<evidence type="ECO:0000256" key="1">
    <source>
        <dbReference type="ARBA" id="ARBA00009437"/>
    </source>
</evidence>
<dbReference type="SUPFAM" id="SSF46785">
    <property type="entry name" value="Winged helix' DNA-binding domain"/>
    <property type="match status" value="1"/>
</dbReference>
<evidence type="ECO:0000256" key="3">
    <source>
        <dbReference type="ARBA" id="ARBA00023125"/>
    </source>
</evidence>
<reference evidence="7 8" key="1">
    <citation type="submission" date="2019-01" db="EMBL/GenBank/DDBJ databases">
        <authorList>
            <person name="Chen W.-M."/>
        </authorList>
    </citation>
    <scope>NUCLEOTIDE SEQUENCE [LARGE SCALE GENOMIC DNA]</scope>
    <source>
        <strain evidence="7 8">KYPY4</strain>
    </source>
</reference>
<evidence type="ECO:0000313" key="8">
    <source>
        <dbReference type="Proteomes" id="UP000285575"/>
    </source>
</evidence>
<evidence type="ECO:0000259" key="6">
    <source>
        <dbReference type="PROSITE" id="PS50931"/>
    </source>
</evidence>
<keyword evidence="3" id="KW-0238">DNA-binding</keyword>
<dbReference type="PROSITE" id="PS50931">
    <property type="entry name" value="HTH_LYSR"/>
    <property type="match status" value="1"/>
</dbReference>
<evidence type="ECO:0000313" key="7">
    <source>
        <dbReference type="EMBL" id="RVU43959.1"/>
    </source>
</evidence>
<dbReference type="InterPro" id="IPR005119">
    <property type="entry name" value="LysR_subst-bd"/>
</dbReference>
<proteinExistence type="inferred from homology"/>
<dbReference type="OrthoDB" id="9785745at2"/>
<feature type="domain" description="HTH lysR-type" evidence="6">
    <location>
        <begin position="3"/>
        <end position="60"/>
    </location>
</feature>
<keyword evidence="5" id="KW-0732">Signal</keyword>
<dbReference type="GO" id="GO:0003700">
    <property type="term" value="F:DNA-binding transcription factor activity"/>
    <property type="evidence" value="ECO:0007669"/>
    <property type="project" value="InterPro"/>
</dbReference>
<dbReference type="Proteomes" id="UP000285575">
    <property type="component" value="Unassembled WGS sequence"/>
</dbReference>
<evidence type="ECO:0000256" key="4">
    <source>
        <dbReference type="ARBA" id="ARBA00023163"/>
    </source>
</evidence>
<comment type="caution">
    <text evidence="7">The sequence shown here is derived from an EMBL/GenBank/DDBJ whole genome shotgun (WGS) entry which is preliminary data.</text>
</comment>
<dbReference type="AlphaFoldDB" id="A0A437RB11"/>
<dbReference type="GO" id="GO:0003677">
    <property type="term" value="F:DNA binding"/>
    <property type="evidence" value="ECO:0007669"/>
    <property type="project" value="UniProtKB-KW"/>
</dbReference>
<dbReference type="InterPro" id="IPR050950">
    <property type="entry name" value="HTH-type_LysR_regulators"/>
</dbReference>
<feature type="chain" id="PRO_5019191564" evidence="5">
    <location>
        <begin position="23"/>
        <end position="301"/>
    </location>
</feature>
<gene>
    <name evidence="7" type="ORF">EOE66_19380</name>
</gene>
<sequence length="301" mass="33209">MHVTFRQLRLFLALAETGSVSAAARVMHVTQPTASMQLREVTQAVGLPLYEVVSRRVHLTEAGVELARTARAMLGEWQAYAQRIDAMRGLTRGRLSVSVVSTAESFMPRLLGGFCERHPGIDVALQVLNRDGVVARLRDKLDDLYIMSLPPADLPLEDRVFMDNPLVVVAPLGHALSTRARLRLADLRNEPFVLRERGSGTRIAVEAHFRRQRFTPQVRMELGSNEALRASVAGHLGLSVLSRHALGPRPQDQGVVVLPVQGFPIASKWHLVRPRSRQATPIVRAFEAHLMETGAPTGPEA</sequence>
<name>A0A437RB11_9BURK</name>
<dbReference type="Pfam" id="PF00126">
    <property type="entry name" value="HTH_1"/>
    <property type="match status" value="1"/>
</dbReference>
<dbReference type="Gene3D" id="3.40.190.290">
    <property type="match status" value="1"/>
</dbReference>